<feature type="compositionally biased region" description="Low complexity" evidence="1">
    <location>
        <begin position="127"/>
        <end position="138"/>
    </location>
</feature>
<evidence type="ECO:0000256" key="1">
    <source>
        <dbReference type="SAM" id="MobiDB-lite"/>
    </source>
</evidence>
<accession>A0A9Q3E1E4</accession>
<feature type="compositionally biased region" description="Polar residues" evidence="1">
    <location>
        <begin position="467"/>
        <end position="484"/>
    </location>
</feature>
<name>A0A9Q3E1E4_9BASI</name>
<keyword evidence="4" id="KW-1185">Reference proteome</keyword>
<proteinExistence type="predicted"/>
<evidence type="ECO:0000313" key="3">
    <source>
        <dbReference type="EMBL" id="MBW0510905.1"/>
    </source>
</evidence>
<feature type="compositionally biased region" description="Polar residues" evidence="1">
    <location>
        <begin position="292"/>
        <end position="321"/>
    </location>
</feature>
<feature type="region of interest" description="Disordered" evidence="1">
    <location>
        <begin position="756"/>
        <end position="794"/>
    </location>
</feature>
<protein>
    <submittedName>
        <fullName evidence="3">Uncharacterized protein</fullName>
    </submittedName>
</protein>
<feature type="compositionally biased region" description="Polar residues" evidence="1">
    <location>
        <begin position="763"/>
        <end position="782"/>
    </location>
</feature>
<feature type="compositionally biased region" description="Polar residues" evidence="1">
    <location>
        <begin position="332"/>
        <end position="358"/>
    </location>
</feature>
<feature type="compositionally biased region" description="Basic and acidic residues" evidence="1">
    <location>
        <begin position="111"/>
        <end position="122"/>
    </location>
</feature>
<evidence type="ECO:0000313" key="4">
    <source>
        <dbReference type="Proteomes" id="UP000765509"/>
    </source>
</evidence>
<feature type="compositionally biased region" description="Basic and acidic residues" evidence="1">
    <location>
        <begin position="882"/>
        <end position="902"/>
    </location>
</feature>
<gene>
    <name evidence="3" type="ORF">O181_050620</name>
</gene>
<keyword evidence="2" id="KW-0732">Signal</keyword>
<feature type="compositionally biased region" description="Basic and acidic residues" evidence="1">
    <location>
        <begin position="388"/>
        <end position="417"/>
    </location>
</feature>
<feature type="chain" id="PRO_5040251002" evidence="2">
    <location>
        <begin position="21"/>
        <end position="1286"/>
    </location>
</feature>
<reference evidence="3" key="1">
    <citation type="submission" date="2021-03" db="EMBL/GenBank/DDBJ databases">
        <title>Draft genome sequence of rust myrtle Austropuccinia psidii MF-1, a brazilian biotype.</title>
        <authorList>
            <person name="Quecine M.C."/>
            <person name="Pachon D.M.R."/>
            <person name="Bonatelli M.L."/>
            <person name="Correr F.H."/>
            <person name="Franceschini L.M."/>
            <person name="Leite T.F."/>
            <person name="Margarido G.R.A."/>
            <person name="Almeida C.A."/>
            <person name="Ferrarezi J.A."/>
            <person name="Labate C.A."/>
        </authorList>
    </citation>
    <scope>NUCLEOTIDE SEQUENCE</scope>
    <source>
        <strain evidence="3">MF-1</strain>
    </source>
</reference>
<feature type="region of interest" description="Disordered" evidence="1">
    <location>
        <begin position="101"/>
        <end position="170"/>
    </location>
</feature>
<dbReference type="OrthoDB" id="2506705at2759"/>
<feature type="region of interest" description="Disordered" evidence="1">
    <location>
        <begin position="866"/>
        <end position="905"/>
    </location>
</feature>
<organism evidence="3 4">
    <name type="scientific">Austropuccinia psidii MF-1</name>
    <dbReference type="NCBI Taxonomy" id="1389203"/>
    <lineage>
        <taxon>Eukaryota</taxon>
        <taxon>Fungi</taxon>
        <taxon>Dikarya</taxon>
        <taxon>Basidiomycota</taxon>
        <taxon>Pucciniomycotina</taxon>
        <taxon>Pucciniomycetes</taxon>
        <taxon>Pucciniales</taxon>
        <taxon>Sphaerophragmiaceae</taxon>
        <taxon>Austropuccinia</taxon>
    </lineage>
</organism>
<dbReference type="EMBL" id="AVOT02021839">
    <property type="protein sequence ID" value="MBW0510905.1"/>
    <property type="molecule type" value="Genomic_DNA"/>
</dbReference>
<dbReference type="Proteomes" id="UP000765509">
    <property type="component" value="Unassembled WGS sequence"/>
</dbReference>
<feature type="compositionally biased region" description="Basic and acidic residues" evidence="1">
    <location>
        <begin position="485"/>
        <end position="497"/>
    </location>
</feature>
<sequence>MSFYLCYGVLVYLFLPSVLCQVSQSAGKDLFARSLVKKQDGKAQFSLVEESKSVMDSKSQFNDEALPSARANDNLKLLDMPDDAQAATQAFESNEIKAEKHVGTHTGSAKLPDKAQSVHDGRANAGSQQSAETSTSSAFAREHSGRGRFPRAPTSSSRVPPVGESFYQPYPTQSMNYMNGPRSHHSASFQQPTPLFHSPFERYPIQNYETGVLPALSVDRADWGQNFFPADLSASPPKLFSGDCALVQTAEPAVQPLLLPTNRQLLISVPEYTVAYQHGTLFKHEIVPIWKPSQSQPGESSATARSTWRTQHRAPNQNYQPDRSGLMATAPPAQSLTSSNNLQDNPRSILNAKPNNHPSALLASHPSPFKAQPMRLGAKDTPSAPKNSEARHPESRGRKETPEKDLLKGKSPKENTKSTEISPPITLSVPYSLSESKNVKAEPRGSSPSKNYDRKNINQDVIKVKGKSSQEPLISTSPKTQKGQVSDKSKSQKDGLKRIKPLIEGGGLILENKPKKELMNSAKSDLGETKTWNFRETFSLTSRLSPKEKAQYNIEYEGPEKAQQPSSSSVEKNTLSSSKDETGWNLVTKKKKSGYSVLEAASHHTESIPQKDIHKIEEGELIPKPFWGVSKFGGHEYALIDSSVSKKEKNLASSSSLLRKDELANSSTLKTIREISSRPSQGDLPHLLRELENAPEKEAKNIYEEANPSQKHIVKKKSKKARKKLVNNVKPSLPIEKKILEQPLSEELRTKREQKDFAKNQERNAPTLNSTLRESIPPSITTRGKEINLKPTSFPSTITEGASIEGTHEALIQKLKKFSISIQELSAFIWAPHELVTISDEKLESLGSISKDIKIVIPHLQNVFSPGTEGKGSSQIFPQIRSLEKKPTKNRTEKDKNQEKDFPSSLGDEITQHWRAVNVKNFNLAKVLAMHLEVFKKQNYLSLESMSVNLYEMLRQSWKSESLDIIKLQYWARQYLGELEGSRRVWALSRQILRHTIVRNWSITKECLIREDEAWGSKVEPLEQAFQLSTLSANFDLWPDAFTNFFFPEEIRNSEGLTFILEFVLGSQEADARIATGLYMVLNQGNDGWLEKVSMLKTVERQGLNICRVLDISSALHLEAKEDFTSTLGNKVALEALRIIKSHLIDMPQGFVSWYHSPERAWLIKTYGNRYRKRFKSLCQLPIHHDTLVVEPPHDLAPTHSPLRVKLGAALEWYDSGLELDQLPIYFSGLRKPTPNGVINWNTFFAGLPQPLTKEQENIFKEIYAGENSHTVGAENKNVRKHSTLF</sequence>
<feature type="signal peptide" evidence="2">
    <location>
        <begin position="1"/>
        <end position="20"/>
    </location>
</feature>
<feature type="region of interest" description="Disordered" evidence="1">
    <location>
        <begin position="557"/>
        <end position="579"/>
    </location>
</feature>
<feature type="region of interest" description="Disordered" evidence="1">
    <location>
        <begin position="292"/>
        <end position="500"/>
    </location>
</feature>
<feature type="compositionally biased region" description="Polar residues" evidence="1">
    <location>
        <begin position="563"/>
        <end position="577"/>
    </location>
</feature>
<comment type="caution">
    <text evidence="3">The sequence shown here is derived from an EMBL/GenBank/DDBJ whole genome shotgun (WGS) entry which is preliminary data.</text>
</comment>
<evidence type="ECO:0000256" key="2">
    <source>
        <dbReference type="SAM" id="SignalP"/>
    </source>
</evidence>